<keyword evidence="1" id="KW-0472">Membrane</keyword>
<protein>
    <submittedName>
        <fullName evidence="2">Uncharacterized protein</fullName>
    </submittedName>
</protein>
<keyword evidence="1" id="KW-1133">Transmembrane helix</keyword>
<feature type="transmembrane region" description="Helical" evidence="1">
    <location>
        <begin position="171"/>
        <end position="204"/>
    </location>
</feature>
<gene>
    <name evidence="2" type="ORF">SteCoe_20077</name>
</gene>
<keyword evidence="1" id="KW-0812">Transmembrane</keyword>
<feature type="transmembrane region" description="Helical" evidence="1">
    <location>
        <begin position="76"/>
        <end position="94"/>
    </location>
</feature>
<dbReference type="EMBL" id="MPUH01000452">
    <property type="protein sequence ID" value="OMJ79826.1"/>
    <property type="molecule type" value="Genomic_DNA"/>
</dbReference>
<evidence type="ECO:0000313" key="2">
    <source>
        <dbReference type="EMBL" id="OMJ79826.1"/>
    </source>
</evidence>
<organism evidence="2 3">
    <name type="scientific">Stentor coeruleus</name>
    <dbReference type="NCBI Taxonomy" id="5963"/>
    <lineage>
        <taxon>Eukaryota</taxon>
        <taxon>Sar</taxon>
        <taxon>Alveolata</taxon>
        <taxon>Ciliophora</taxon>
        <taxon>Postciliodesmatophora</taxon>
        <taxon>Heterotrichea</taxon>
        <taxon>Heterotrichida</taxon>
        <taxon>Stentoridae</taxon>
        <taxon>Stentor</taxon>
    </lineage>
</organism>
<keyword evidence="3" id="KW-1185">Reference proteome</keyword>
<comment type="caution">
    <text evidence="2">The sequence shown here is derived from an EMBL/GenBank/DDBJ whole genome shotgun (WGS) entry which is preliminary data.</text>
</comment>
<evidence type="ECO:0000313" key="3">
    <source>
        <dbReference type="Proteomes" id="UP000187209"/>
    </source>
</evidence>
<sequence length="212" mass="24543">MQFELIEGIVFMMKVPALWMIKGNERGEDMWYYLGWALFFIGTFNPRCKLLSNIIGVTSNILLLVTYASSELISHCAFILSMLCFGFSVGPFLYKPNYTFHSGSILGCAIGVLCGYYDWEFIGYTILISLSAMPIFIQYWIKNRRKSYKELLIIKNKLPLDIYTQYPPHKLGLVVVFLGFFFLSISQAIIFAIPHLILILQFIYTYYTQHLV</sequence>
<name>A0A1R2BSU9_9CILI</name>
<dbReference type="Proteomes" id="UP000187209">
    <property type="component" value="Unassembled WGS sequence"/>
</dbReference>
<reference evidence="2 3" key="1">
    <citation type="submission" date="2016-11" db="EMBL/GenBank/DDBJ databases">
        <title>The macronuclear genome of Stentor coeruleus: a giant cell with tiny introns.</title>
        <authorList>
            <person name="Slabodnick M."/>
            <person name="Ruby J.G."/>
            <person name="Reiff S.B."/>
            <person name="Swart E.C."/>
            <person name="Gosai S."/>
            <person name="Prabakaran S."/>
            <person name="Witkowska E."/>
            <person name="Larue G.E."/>
            <person name="Fisher S."/>
            <person name="Freeman R.M."/>
            <person name="Gunawardena J."/>
            <person name="Chu W."/>
            <person name="Stover N.A."/>
            <person name="Gregory B.D."/>
            <person name="Nowacki M."/>
            <person name="Derisi J."/>
            <person name="Roy S.W."/>
            <person name="Marshall W.F."/>
            <person name="Sood P."/>
        </authorList>
    </citation>
    <scope>NUCLEOTIDE SEQUENCE [LARGE SCALE GENOMIC DNA]</scope>
    <source>
        <strain evidence="2">WM001</strain>
    </source>
</reference>
<feature type="transmembrane region" description="Helical" evidence="1">
    <location>
        <begin position="121"/>
        <end position="141"/>
    </location>
</feature>
<dbReference type="AlphaFoldDB" id="A0A1R2BSU9"/>
<evidence type="ECO:0000256" key="1">
    <source>
        <dbReference type="SAM" id="Phobius"/>
    </source>
</evidence>
<proteinExistence type="predicted"/>
<accession>A0A1R2BSU9</accession>
<feature type="transmembrane region" description="Helical" evidence="1">
    <location>
        <begin position="30"/>
        <end position="45"/>
    </location>
</feature>